<protein>
    <submittedName>
        <fullName evidence="1">Uncharacterized protein</fullName>
    </submittedName>
</protein>
<sequence>MKKIILGMMLVIGSLSFSSEVKLSNIFDDFKKEKNQEQEASQDKLNTENSTKISNIFGNYKPLNVNN</sequence>
<name>A0ABX9KIT4_9FUSO</name>
<dbReference type="Proteomes" id="UP000263486">
    <property type="component" value="Unassembled WGS sequence"/>
</dbReference>
<keyword evidence="2" id="KW-1185">Reference proteome</keyword>
<evidence type="ECO:0000313" key="1">
    <source>
        <dbReference type="EMBL" id="REI42179.1"/>
    </source>
</evidence>
<evidence type="ECO:0000313" key="2">
    <source>
        <dbReference type="Proteomes" id="UP000263486"/>
    </source>
</evidence>
<proteinExistence type="predicted"/>
<organism evidence="1 2">
    <name type="scientific">Psychrilyobacter piezotolerans</name>
    <dbReference type="NCBI Taxonomy" id="2293438"/>
    <lineage>
        <taxon>Bacteria</taxon>
        <taxon>Fusobacteriati</taxon>
        <taxon>Fusobacteriota</taxon>
        <taxon>Fusobacteriia</taxon>
        <taxon>Fusobacteriales</taxon>
        <taxon>Fusobacteriaceae</taxon>
        <taxon>Psychrilyobacter</taxon>
    </lineage>
</organism>
<reference evidence="1 2" key="1">
    <citation type="submission" date="2018-08" db="EMBL/GenBank/DDBJ databases">
        <title>Draft genome sequence of Psychrilyobacter sp. strain SD5 isolated from Black Sea water.</title>
        <authorList>
            <person name="Yadav S."/>
            <person name="Villanueva L."/>
            <person name="Damste J.S.S."/>
        </authorList>
    </citation>
    <scope>NUCLEOTIDE SEQUENCE [LARGE SCALE GENOMIC DNA]</scope>
    <source>
        <strain evidence="1 2">SD5</strain>
    </source>
</reference>
<comment type="caution">
    <text evidence="1">The sequence shown here is derived from an EMBL/GenBank/DDBJ whole genome shotgun (WGS) entry which is preliminary data.</text>
</comment>
<dbReference type="RefSeq" id="WP_114641557.1">
    <property type="nucleotide sequence ID" value="NZ_JAACIO010000005.1"/>
</dbReference>
<gene>
    <name evidence="1" type="ORF">DYH56_03915</name>
</gene>
<dbReference type="EMBL" id="QUAJ01000005">
    <property type="protein sequence ID" value="REI42179.1"/>
    <property type="molecule type" value="Genomic_DNA"/>
</dbReference>
<accession>A0ABX9KIT4</accession>